<gene>
    <name evidence="2" type="ORF">C8034_v002553</name>
</gene>
<dbReference type="AlphaFoldDB" id="A0A4R8TR25"/>
<evidence type="ECO:0000313" key="2">
    <source>
        <dbReference type="EMBL" id="TEA21064.1"/>
    </source>
</evidence>
<accession>A0A4R8TR25</accession>
<evidence type="ECO:0000313" key="3">
    <source>
        <dbReference type="Proteomes" id="UP000295604"/>
    </source>
</evidence>
<protein>
    <submittedName>
        <fullName evidence="2">Uncharacterized protein</fullName>
    </submittedName>
</protein>
<keyword evidence="3" id="KW-1185">Reference proteome</keyword>
<comment type="caution">
    <text evidence="2">The sequence shown here is derived from an EMBL/GenBank/DDBJ whole genome shotgun (WGS) entry which is preliminary data.</text>
</comment>
<feature type="region of interest" description="Disordered" evidence="1">
    <location>
        <begin position="34"/>
        <end position="55"/>
    </location>
</feature>
<dbReference type="EMBL" id="QAPF01000023">
    <property type="protein sequence ID" value="TEA21064.1"/>
    <property type="molecule type" value="Genomic_DNA"/>
</dbReference>
<reference evidence="2 3" key="1">
    <citation type="submission" date="2018-11" db="EMBL/GenBank/DDBJ databases">
        <title>Genome sequence and assembly of Colletotrichum sidae.</title>
        <authorList>
            <person name="Gan P."/>
            <person name="Shirasu K."/>
        </authorList>
    </citation>
    <scope>NUCLEOTIDE SEQUENCE [LARGE SCALE GENOMIC DNA]</scope>
    <source>
        <strain evidence="2 3">CBS 518.97</strain>
    </source>
</reference>
<organism evidence="2 3">
    <name type="scientific">Colletotrichum sidae</name>
    <dbReference type="NCBI Taxonomy" id="1347389"/>
    <lineage>
        <taxon>Eukaryota</taxon>
        <taxon>Fungi</taxon>
        <taxon>Dikarya</taxon>
        <taxon>Ascomycota</taxon>
        <taxon>Pezizomycotina</taxon>
        <taxon>Sordariomycetes</taxon>
        <taxon>Hypocreomycetidae</taxon>
        <taxon>Glomerellales</taxon>
        <taxon>Glomerellaceae</taxon>
        <taxon>Colletotrichum</taxon>
        <taxon>Colletotrichum orbiculare species complex</taxon>
    </lineage>
</organism>
<name>A0A4R8TR25_9PEZI</name>
<dbReference type="Proteomes" id="UP000295604">
    <property type="component" value="Unassembled WGS sequence"/>
</dbReference>
<proteinExistence type="predicted"/>
<sequence length="93" mass="10500">MPTSIRLADKSPSSCDAIFLLVFQHRDSPLPPWPPRPIPAVFGRTSPPPRQHHRRQAKQLSLALQPAYPKSHRTAVQRPAILSLVRLDCIPRI</sequence>
<evidence type="ECO:0000256" key="1">
    <source>
        <dbReference type="SAM" id="MobiDB-lite"/>
    </source>
</evidence>